<evidence type="ECO:0000313" key="2">
    <source>
        <dbReference type="EMBL" id="TLD70082.1"/>
    </source>
</evidence>
<reference evidence="2 3" key="1">
    <citation type="submission" date="2019-05" db="EMBL/GenBank/DDBJ databases">
        <title>Verrucobacter flavum gen. nov., sp. nov. a new member of the family Verrucomicrobiaceae.</title>
        <authorList>
            <person name="Szuroczki S."/>
            <person name="Abbaszade G."/>
            <person name="Szabo A."/>
            <person name="Felfoldi T."/>
            <person name="Schumann P."/>
            <person name="Boka K."/>
            <person name="Keki Z."/>
            <person name="Toumi M."/>
            <person name="Toth E."/>
        </authorList>
    </citation>
    <scope>NUCLEOTIDE SEQUENCE [LARGE SCALE GENOMIC DNA]</scope>
    <source>
        <strain evidence="2 3">MG-N-17</strain>
    </source>
</reference>
<proteinExistence type="predicted"/>
<dbReference type="Proteomes" id="UP000306196">
    <property type="component" value="Unassembled WGS sequence"/>
</dbReference>
<feature type="transmembrane region" description="Helical" evidence="1">
    <location>
        <begin position="200"/>
        <end position="221"/>
    </location>
</feature>
<evidence type="ECO:0000256" key="1">
    <source>
        <dbReference type="SAM" id="Phobius"/>
    </source>
</evidence>
<dbReference type="EMBL" id="VAUV01000010">
    <property type="protein sequence ID" value="TLD70082.1"/>
    <property type="molecule type" value="Genomic_DNA"/>
</dbReference>
<dbReference type="RefSeq" id="WP_138087139.1">
    <property type="nucleotide sequence ID" value="NZ_VAUV01000010.1"/>
</dbReference>
<dbReference type="OrthoDB" id="9784298at2"/>
<accession>A0A5R8KCQ8</accession>
<keyword evidence="1" id="KW-0812">Transmembrane</keyword>
<feature type="transmembrane region" description="Helical" evidence="1">
    <location>
        <begin position="144"/>
        <end position="167"/>
    </location>
</feature>
<keyword evidence="3" id="KW-1185">Reference proteome</keyword>
<name>A0A5R8KCQ8_9BACT</name>
<dbReference type="PANTHER" id="PTHR36434">
    <property type="entry name" value="MEMBRANE PROTEASE YUGP-RELATED"/>
    <property type="match status" value="1"/>
</dbReference>
<dbReference type="AlphaFoldDB" id="A0A5R8KCQ8"/>
<organism evidence="2 3">
    <name type="scientific">Phragmitibacter flavus</name>
    <dbReference type="NCBI Taxonomy" id="2576071"/>
    <lineage>
        <taxon>Bacteria</taxon>
        <taxon>Pseudomonadati</taxon>
        <taxon>Verrucomicrobiota</taxon>
        <taxon>Verrucomicrobiia</taxon>
        <taxon>Verrucomicrobiales</taxon>
        <taxon>Verrucomicrobiaceae</taxon>
        <taxon>Phragmitibacter</taxon>
    </lineage>
</organism>
<gene>
    <name evidence="2" type="ORF">FEM03_15245</name>
</gene>
<evidence type="ECO:0000313" key="3">
    <source>
        <dbReference type="Proteomes" id="UP000306196"/>
    </source>
</evidence>
<comment type="caution">
    <text evidence="2">The sequence shown here is derived from an EMBL/GenBank/DDBJ whole genome shotgun (WGS) entry which is preliminary data.</text>
</comment>
<dbReference type="PANTHER" id="PTHR36434:SF1">
    <property type="entry name" value="MEMBRANE PROTEASE YUGP-RELATED"/>
    <property type="match status" value="1"/>
</dbReference>
<keyword evidence="1" id="KW-1133">Transmembrane helix</keyword>
<dbReference type="InterPro" id="IPR007395">
    <property type="entry name" value="Zn_peptidase_2"/>
</dbReference>
<sequence length="231" mass="25079">MILILLLFGGTMLLSLWASSRVKSTYLKYSEIPAASGETGAQVAAQILDQAGIHDVEILAHDEMLGDHYDPMNKRLVLSTANYYGTSCSALGVAAHECGHAIQHKQAYAPLQWRMAAVGATTYANQVVMWLPLIGIFTNIISPYTGALIMAVAWGIIMLFNLVTLPVEFDASSRAKVILGNMGHVATPDQMGAVKKVLDAAAFTYVAAFITSLGYLLYYLLPLFFGRNDEE</sequence>
<dbReference type="Pfam" id="PF04298">
    <property type="entry name" value="Zn_peptidase_2"/>
    <property type="match status" value="1"/>
</dbReference>
<protein>
    <submittedName>
        <fullName evidence="2">Zinc metallopeptidase</fullName>
    </submittedName>
</protein>
<keyword evidence="1" id="KW-0472">Membrane</keyword>